<organism evidence="2 3">
    <name type="scientific">Phenylobacterium conjunctum</name>
    <dbReference type="NCBI Taxonomy" id="1298959"/>
    <lineage>
        <taxon>Bacteria</taxon>
        <taxon>Pseudomonadati</taxon>
        <taxon>Pseudomonadota</taxon>
        <taxon>Alphaproteobacteria</taxon>
        <taxon>Caulobacterales</taxon>
        <taxon>Caulobacteraceae</taxon>
        <taxon>Phenylobacterium</taxon>
    </lineage>
</organism>
<dbReference type="RefSeq" id="WP_377352431.1">
    <property type="nucleotide sequence ID" value="NZ_JBHTLQ010000005.1"/>
</dbReference>
<dbReference type="PANTHER" id="PTHR36973">
    <property type="entry name" value="SLL1456 PROTEIN-RELATED"/>
    <property type="match status" value="1"/>
</dbReference>
<dbReference type="PANTHER" id="PTHR36973:SF4">
    <property type="entry name" value="NODULATION PROTEIN"/>
    <property type="match status" value="1"/>
</dbReference>
<dbReference type="InterPro" id="IPR006342">
    <property type="entry name" value="FkbM_mtfrase"/>
</dbReference>
<dbReference type="NCBIfam" id="TIGR01444">
    <property type="entry name" value="fkbM_fam"/>
    <property type="match status" value="1"/>
</dbReference>
<comment type="caution">
    <text evidence="2">The sequence shown here is derived from an EMBL/GenBank/DDBJ whole genome shotgun (WGS) entry which is preliminary data.</text>
</comment>
<dbReference type="EMBL" id="JBHTLQ010000005">
    <property type="protein sequence ID" value="MFD1189562.1"/>
    <property type="molecule type" value="Genomic_DNA"/>
</dbReference>
<keyword evidence="3" id="KW-1185">Reference proteome</keyword>
<proteinExistence type="predicted"/>
<feature type="domain" description="Methyltransferase FkbM" evidence="1">
    <location>
        <begin position="21"/>
        <end position="180"/>
    </location>
</feature>
<dbReference type="GO" id="GO:0032259">
    <property type="term" value="P:methylation"/>
    <property type="evidence" value="ECO:0007669"/>
    <property type="project" value="UniProtKB-KW"/>
</dbReference>
<protein>
    <submittedName>
        <fullName evidence="2">FkbM family methyltransferase</fullName>
    </submittedName>
</protein>
<reference evidence="3" key="1">
    <citation type="journal article" date="2019" name="Int. J. Syst. Evol. Microbiol.">
        <title>The Global Catalogue of Microorganisms (GCM) 10K type strain sequencing project: providing services to taxonomists for standard genome sequencing and annotation.</title>
        <authorList>
            <consortium name="The Broad Institute Genomics Platform"/>
            <consortium name="The Broad Institute Genome Sequencing Center for Infectious Disease"/>
            <person name="Wu L."/>
            <person name="Ma J."/>
        </authorList>
    </citation>
    <scope>NUCLEOTIDE SEQUENCE [LARGE SCALE GENOMIC DNA]</scope>
    <source>
        <strain evidence="3">CCUG 55074</strain>
    </source>
</reference>
<dbReference type="Pfam" id="PF05050">
    <property type="entry name" value="Methyltransf_21"/>
    <property type="match status" value="1"/>
</dbReference>
<dbReference type="Gene3D" id="3.40.50.150">
    <property type="entry name" value="Vaccinia Virus protein VP39"/>
    <property type="match status" value="1"/>
</dbReference>
<dbReference type="InterPro" id="IPR029063">
    <property type="entry name" value="SAM-dependent_MTases_sf"/>
</dbReference>
<name>A0ABW3SXG3_9CAUL</name>
<dbReference type="InterPro" id="IPR053188">
    <property type="entry name" value="FkbM_Methyltransferase"/>
</dbReference>
<dbReference type="Proteomes" id="UP001597216">
    <property type="component" value="Unassembled WGS sequence"/>
</dbReference>
<gene>
    <name evidence="2" type="ORF">ACFQ27_03140</name>
</gene>
<accession>A0ABW3SXG3</accession>
<evidence type="ECO:0000313" key="3">
    <source>
        <dbReference type="Proteomes" id="UP001597216"/>
    </source>
</evidence>
<keyword evidence="2" id="KW-0808">Transferase</keyword>
<dbReference type="GO" id="GO:0008168">
    <property type="term" value="F:methyltransferase activity"/>
    <property type="evidence" value="ECO:0007669"/>
    <property type="project" value="UniProtKB-KW"/>
</dbReference>
<sequence>MNRDVLQGLRFQGYSPRTLLDVGAHLGGFSVSFLDVFPTCVPTLVEPNPHCQDDLARLPFERHAVAASSESGTAEMFLTQEWLQSTGSSLYRENTAFFRDEVLVKQEVPKVRLDDLFAGRRFDFVKIDTQGSELDVLQGGQAVLRQADYILIEVSLVDYNIGGAQAEAVFAQMAAMGFRCADVTEFHRLRGVADGGLLQMDFLFEKIVQRPSQNYGYGTLHGHDALLEWLKAQKARCPEFSVIDVGAAANPWTAEVLNATFDMNDTQVAPLHFRGNFNDARSWDAVLQHVARNGRFSYCVCSHTLEDLAYPAMALEMLPRIAEAGYIAVPSRYLESLRPEGPYRGFIHHRWVLDNMGDELVLAPKIPLLEHLALTGEAEWPEARDRFEFQMHWRGAISFTPMNGDYLGPTRNAVIGMYGQFFDRP</sequence>
<dbReference type="SUPFAM" id="SSF53335">
    <property type="entry name" value="S-adenosyl-L-methionine-dependent methyltransferases"/>
    <property type="match status" value="1"/>
</dbReference>
<keyword evidence="2" id="KW-0489">Methyltransferase</keyword>
<evidence type="ECO:0000313" key="2">
    <source>
        <dbReference type="EMBL" id="MFD1189562.1"/>
    </source>
</evidence>
<evidence type="ECO:0000259" key="1">
    <source>
        <dbReference type="Pfam" id="PF05050"/>
    </source>
</evidence>